<evidence type="ECO:0000256" key="12">
    <source>
        <dbReference type="RuleBase" id="RU003555"/>
    </source>
</evidence>
<keyword evidence="7 12" id="KW-0067">ATP-binding</keyword>
<evidence type="ECO:0000256" key="11">
    <source>
        <dbReference type="NCBIfam" id="TIGR00416"/>
    </source>
</evidence>
<accession>A0A2M8KU44</accession>
<dbReference type="Pfam" id="PF13481">
    <property type="entry name" value="AAA_25"/>
    <property type="match status" value="1"/>
</dbReference>
<dbReference type="SMART" id="SM00382">
    <property type="entry name" value="AAA"/>
    <property type="match status" value="1"/>
</dbReference>
<dbReference type="SUPFAM" id="SSF54211">
    <property type="entry name" value="Ribosomal protein S5 domain 2-like"/>
    <property type="match status" value="1"/>
</dbReference>
<dbReference type="PANTHER" id="PTHR32472:SF10">
    <property type="entry name" value="DNA REPAIR PROTEIN RADA-LIKE PROTEIN"/>
    <property type="match status" value="1"/>
</dbReference>
<evidence type="ECO:0000313" key="15">
    <source>
        <dbReference type="Proteomes" id="UP000231569"/>
    </source>
</evidence>
<dbReference type="Gene3D" id="3.30.230.10">
    <property type="match status" value="1"/>
</dbReference>
<dbReference type="Gene3D" id="3.40.50.300">
    <property type="entry name" value="P-loop containing nucleotide triphosphate hydrolases"/>
    <property type="match status" value="1"/>
</dbReference>
<dbReference type="InterPro" id="IPR014721">
    <property type="entry name" value="Ribsml_uS5_D2-typ_fold_subgr"/>
</dbReference>
<evidence type="ECO:0000259" key="13">
    <source>
        <dbReference type="PROSITE" id="PS50162"/>
    </source>
</evidence>
<dbReference type="GO" id="GO:0000725">
    <property type="term" value="P:recombinational repair"/>
    <property type="evidence" value="ECO:0007669"/>
    <property type="project" value="TreeGrafter"/>
</dbReference>
<feature type="domain" description="RecA family profile 1" evidence="13">
    <location>
        <begin position="68"/>
        <end position="221"/>
    </location>
</feature>
<dbReference type="PANTHER" id="PTHR32472">
    <property type="entry name" value="DNA REPAIR PROTEIN RADA"/>
    <property type="match status" value="1"/>
</dbReference>
<keyword evidence="5" id="KW-0378">Hydrolase</keyword>
<dbReference type="InterPro" id="IPR041166">
    <property type="entry name" value="Rubredoxin_2"/>
</dbReference>
<keyword evidence="6 12" id="KW-0862">Zinc</keyword>
<evidence type="ECO:0000256" key="9">
    <source>
        <dbReference type="ARBA" id="ARBA00023125"/>
    </source>
</evidence>
<evidence type="ECO:0000256" key="8">
    <source>
        <dbReference type="ARBA" id="ARBA00023016"/>
    </source>
</evidence>
<dbReference type="InterPro" id="IPR004504">
    <property type="entry name" value="DNA_repair_RadA"/>
</dbReference>
<dbReference type="SUPFAM" id="SSF52540">
    <property type="entry name" value="P-loop containing nucleoside triphosphate hydrolases"/>
    <property type="match status" value="1"/>
</dbReference>
<keyword evidence="10 12" id="KW-0234">DNA repair</keyword>
<dbReference type="AlphaFoldDB" id="A0A2M8KU44"/>
<evidence type="ECO:0000256" key="10">
    <source>
        <dbReference type="ARBA" id="ARBA00023204"/>
    </source>
</evidence>
<dbReference type="Proteomes" id="UP000231569">
    <property type="component" value="Unassembled WGS sequence"/>
</dbReference>
<evidence type="ECO:0000256" key="5">
    <source>
        <dbReference type="ARBA" id="ARBA00022801"/>
    </source>
</evidence>
<evidence type="ECO:0000256" key="2">
    <source>
        <dbReference type="ARBA" id="ARBA00022741"/>
    </source>
</evidence>
<dbReference type="Pfam" id="PF18073">
    <property type="entry name" value="Zn_ribbon_LapB"/>
    <property type="match status" value="1"/>
</dbReference>
<comment type="function">
    <text evidence="12">DNA-dependent ATPase involved in processing of recombination intermediates, plays a role in repairing DNA breaks. Stimulates the branch migration of RecA-mediated strand transfer reactions, allowing the 3' invading strand to extend heteroduplex DNA faster. Binds ssDNA in the presence of ADP but not other nucleotides, has ATPase activity that is stimulated by ssDNA and various branched DNA structures, but inhibited by SSB. Does not have RecA's homology-searching function.</text>
</comment>
<evidence type="ECO:0000256" key="1">
    <source>
        <dbReference type="ARBA" id="ARBA00022723"/>
    </source>
</evidence>
<dbReference type="InterPro" id="IPR020568">
    <property type="entry name" value="Ribosomal_Su5_D2-typ_SF"/>
</dbReference>
<dbReference type="GO" id="GO:0005829">
    <property type="term" value="C:cytosol"/>
    <property type="evidence" value="ECO:0007669"/>
    <property type="project" value="TreeGrafter"/>
</dbReference>
<evidence type="ECO:0000256" key="4">
    <source>
        <dbReference type="ARBA" id="ARBA00022771"/>
    </source>
</evidence>
<dbReference type="NCBIfam" id="TIGR00416">
    <property type="entry name" value="sms"/>
    <property type="match status" value="1"/>
</dbReference>
<dbReference type="GO" id="GO:0140664">
    <property type="term" value="F:ATP-dependent DNA damage sensor activity"/>
    <property type="evidence" value="ECO:0007669"/>
    <property type="project" value="InterPro"/>
</dbReference>
<evidence type="ECO:0000256" key="6">
    <source>
        <dbReference type="ARBA" id="ARBA00022833"/>
    </source>
</evidence>
<dbReference type="Pfam" id="PF13541">
    <property type="entry name" value="ChlI"/>
    <property type="match status" value="1"/>
</dbReference>
<dbReference type="GO" id="GO:0003684">
    <property type="term" value="F:damaged DNA binding"/>
    <property type="evidence" value="ECO:0007669"/>
    <property type="project" value="InterPro"/>
</dbReference>
<dbReference type="InterPro" id="IPR020588">
    <property type="entry name" value="RecA_ATP-bd"/>
</dbReference>
<organism evidence="14 15">
    <name type="scientific">Candidatus Roizmanbacteria bacterium CG10_big_fil_rev_8_21_14_0_10_45_7</name>
    <dbReference type="NCBI Taxonomy" id="1974854"/>
    <lineage>
        <taxon>Bacteria</taxon>
        <taxon>Candidatus Roizmaniibacteriota</taxon>
    </lineage>
</organism>
<dbReference type="GO" id="GO:0005524">
    <property type="term" value="F:ATP binding"/>
    <property type="evidence" value="ECO:0007669"/>
    <property type="project" value="UniProtKB-UniRule"/>
</dbReference>
<proteinExistence type="inferred from homology"/>
<dbReference type="PRINTS" id="PR01874">
    <property type="entry name" value="DNAREPAIRADA"/>
</dbReference>
<keyword evidence="3 12" id="KW-0227">DNA damage</keyword>
<dbReference type="InterPro" id="IPR027417">
    <property type="entry name" value="P-loop_NTPase"/>
</dbReference>
<evidence type="ECO:0000313" key="14">
    <source>
        <dbReference type="EMBL" id="PJE63447.1"/>
    </source>
</evidence>
<gene>
    <name evidence="14" type="ORF">COU89_03290</name>
</gene>
<keyword evidence="8" id="KW-0346">Stress response</keyword>
<evidence type="ECO:0000256" key="7">
    <source>
        <dbReference type="ARBA" id="ARBA00022840"/>
    </source>
</evidence>
<dbReference type="EMBL" id="PFEE01000068">
    <property type="protein sequence ID" value="PJE63447.1"/>
    <property type="molecule type" value="Genomic_DNA"/>
</dbReference>
<keyword evidence="4 12" id="KW-0863">Zinc-finger</keyword>
<keyword evidence="1 12" id="KW-0479">Metal-binding</keyword>
<dbReference type="InterPro" id="IPR003593">
    <property type="entry name" value="AAA+_ATPase"/>
</dbReference>
<keyword evidence="2 12" id="KW-0547">Nucleotide-binding</keyword>
<comment type="similarity">
    <text evidence="12">Belongs to the RecA family. RadA subfamily.</text>
</comment>
<sequence>MVKKQASSFVCSNCGGNFEQWFGRCPDCGQWNTLKSFNAPVPGNNPSGLDTSVSPSRFISLQEAGKGSITRISSGSKEIDRVLGGGFARGSVVLVSGEPGIGKSTLLLSILGSLSKNSVAVAYASAEEDGVHVALRAKRLKLSMQSMLFSSDNQIDALIQGLQLAHKTTPLGVVVFDSLQTLYASGTDTTSGSLSQSKEVLTRIINFAKEEQITCIVVGHVTKEGDIAGPKFLEHMVDTVLFIEGESRSHLRILRSLKNRFGSTQETGFFELGEEGIHEVANPSEYFLDWGEGGPSSVKTTAGEAGRTAVGVREGPRIVFATIEALAVTSHLAFPKRVGKGVDTKRLEVILAILKKHLGLVIDSFDVYVNVSGGLTVRDPLADLGIAAAVYSAIKGYCFPERSLFLGEVGLLGALRKSRDSDSIVKEARRLGFTTFYTPREIAHIRLLKTFS</sequence>
<reference evidence="15" key="1">
    <citation type="submission" date="2017-09" db="EMBL/GenBank/DDBJ databases">
        <title>Depth-based differentiation of microbial function through sediment-hosted aquifers and enrichment of novel symbionts in the deep terrestrial subsurface.</title>
        <authorList>
            <person name="Probst A.J."/>
            <person name="Ladd B."/>
            <person name="Jarett J.K."/>
            <person name="Geller-Mcgrath D.E."/>
            <person name="Sieber C.M.K."/>
            <person name="Emerson J.B."/>
            <person name="Anantharaman K."/>
            <person name="Thomas B.C."/>
            <person name="Malmstrom R."/>
            <person name="Stieglmeier M."/>
            <person name="Klingl A."/>
            <person name="Woyke T."/>
            <person name="Ryan C.M."/>
            <person name="Banfield J.F."/>
        </authorList>
    </citation>
    <scope>NUCLEOTIDE SEQUENCE [LARGE SCALE GENOMIC DNA]</scope>
</reference>
<evidence type="ECO:0000256" key="3">
    <source>
        <dbReference type="ARBA" id="ARBA00022763"/>
    </source>
</evidence>
<name>A0A2M8KU44_9BACT</name>
<keyword evidence="9 12" id="KW-0238">DNA-binding</keyword>
<protein>
    <recommendedName>
        <fullName evidence="11 12">DNA repair protein RadA</fullName>
    </recommendedName>
</protein>
<comment type="caution">
    <text evidence="14">The sequence shown here is derived from an EMBL/GenBank/DDBJ whole genome shotgun (WGS) entry which is preliminary data.</text>
</comment>
<dbReference type="GO" id="GO:0016787">
    <property type="term" value="F:hydrolase activity"/>
    <property type="evidence" value="ECO:0007669"/>
    <property type="project" value="UniProtKB-KW"/>
</dbReference>
<dbReference type="GO" id="GO:0008270">
    <property type="term" value="F:zinc ion binding"/>
    <property type="evidence" value="ECO:0007669"/>
    <property type="project" value="UniProtKB-KW"/>
</dbReference>
<dbReference type="PROSITE" id="PS50162">
    <property type="entry name" value="RECA_2"/>
    <property type="match status" value="1"/>
</dbReference>